<dbReference type="PANTHER" id="PTHR19139">
    <property type="entry name" value="AQUAPORIN TRANSPORTER"/>
    <property type="match status" value="1"/>
</dbReference>
<accession>A0A7J4ISV6</accession>
<evidence type="ECO:0000256" key="7">
    <source>
        <dbReference type="ARBA" id="ARBA00023136"/>
    </source>
</evidence>
<dbReference type="InterPro" id="IPR034294">
    <property type="entry name" value="Aquaporin_transptr"/>
</dbReference>
<dbReference type="PROSITE" id="PS00221">
    <property type="entry name" value="MIP"/>
    <property type="match status" value="1"/>
</dbReference>
<dbReference type="GO" id="GO:0015250">
    <property type="term" value="F:water channel activity"/>
    <property type="evidence" value="ECO:0007669"/>
    <property type="project" value="TreeGrafter"/>
</dbReference>
<comment type="similarity">
    <text evidence="2">Belongs to the MIP/aquaporin (TC 1.A.8) family.</text>
</comment>
<keyword evidence="4" id="KW-1003">Cell membrane</keyword>
<feature type="transmembrane region" description="Helical" evidence="8">
    <location>
        <begin position="200"/>
        <end position="222"/>
    </location>
</feature>
<reference evidence="10" key="2">
    <citation type="submission" date="2021-03" db="EMBL/GenBank/DDBJ databases">
        <authorList>
            <person name="Jaffe A."/>
        </authorList>
    </citation>
    <scope>NUCLEOTIDE SEQUENCE</scope>
    <source>
        <strain evidence="10">RIFCSPHIGHO2_01_FULL_GW2011_AR10_43_9</strain>
    </source>
</reference>
<feature type="transmembrane region" description="Helical" evidence="8">
    <location>
        <begin position="12"/>
        <end position="31"/>
    </location>
</feature>
<evidence type="ECO:0000256" key="2">
    <source>
        <dbReference type="ARBA" id="ARBA00006175"/>
    </source>
</evidence>
<feature type="transmembrane region" description="Helical" evidence="8">
    <location>
        <begin position="37"/>
        <end position="56"/>
    </location>
</feature>
<evidence type="ECO:0000313" key="11">
    <source>
        <dbReference type="Proteomes" id="UP000577419"/>
    </source>
</evidence>
<sequence>MDEQVQRYAAELIGTFALVFIGAGAVIANALTDGGLGILGIALAHGLVLLAMIYAVGNVSGAHINPAVTLAFVATRKLPLKTGIYYIIFQLIGASLAGLALLAAFPHVPAVINLGATDLAEGVSFSQGVLLEAVLTFFLVFVIFGVSVDRRGISELSGLAAGLTLAFGVLIGGAFTGGALNPARAFGPAIASQYFPIQHLVYWIGPILGALAAAVLYQYFFLEGRVKPSQPRKRKR</sequence>
<evidence type="ECO:0000256" key="5">
    <source>
        <dbReference type="ARBA" id="ARBA00022692"/>
    </source>
</evidence>
<dbReference type="AlphaFoldDB" id="A0A7J4ISV6"/>
<dbReference type="Pfam" id="PF00230">
    <property type="entry name" value="MIP"/>
    <property type="match status" value="1"/>
</dbReference>
<proteinExistence type="inferred from homology"/>
<keyword evidence="7 8" id="KW-0472">Membrane</keyword>
<evidence type="ECO:0000256" key="6">
    <source>
        <dbReference type="ARBA" id="ARBA00022989"/>
    </source>
</evidence>
<evidence type="ECO:0000256" key="1">
    <source>
        <dbReference type="ARBA" id="ARBA00004651"/>
    </source>
</evidence>
<organism evidence="9 11">
    <name type="scientific">Candidatus Iainarchaeum sp</name>
    <dbReference type="NCBI Taxonomy" id="3101447"/>
    <lineage>
        <taxon>Archaea</taxon>
        <taxon>Candidatus Iainarchaeota</taxon>
        <taxon>Candidatus Iainarchaeia</taxon>
        <taxon>Candidatus Iainarchaeales</taxon>
        <taxon>Candidatus Iainarchaeaceae</taxon>
        <taxon>Candidatus Iainarchaeum</taxon>
    </lineage>
</organism>
<keyword evidence="5 8" id="KW-0812">Transmembrane</keyword>
<gene>
    <name evidence="9" type="ORF">HA237_04490</name>
    <name evidence="10" type="ORF">J4224_05480</name>
</gene>
<keyword evidence="6 8" id="KW-1133">Transmembrane helix</keyword>
<dbReference type="InterPro" id="IPR022357">
    <property type="entry name" value="MIP_CS"/>
</dbReference>
<reference evidence="10" key="3">
    <citation type="submission" date="2021-05" db="EMBL/GenBank/DDBJ databases">
        <title>Protein family content uncovers lineage relationships and bacterial pathway maintenance mechanisms in DPANN archaea.</title>
        <authorList>
            <person name="Castelle C.J."/>
            <person name="Meheust R."/>
            <person name="Jaffe A.L."/>
            <person name="Seitz K."/>
            <person name="Gong X."/>
            <person name="Baker B.J."/>
            <person name="Banfield J.F."/>
        </authorList>
    </citation>
    <scope>NUCLEOTIDE SEQUENCE</scope>
    <source>
        <strain evidence="10">RIFCSPHIGHO2_01_FULL_GW2011_AR10_43_9</strain>
    </source>
</reference>
<feature type="transmembrane region" description="Helical" evidence="8">
    <location>
        <begin position="158"/>
        <end position="180"/>
    </location>
</feature>
<dbReference type="InterPro" id="IPR023271">
    <property type="entry name" value="Aquaporin-like"/>
</dbReference>
<dbReference type="Gene3D" id="1.20.1080.10">
    <property type="entry name" value="Glycerol uptake facilitator protein"/>
    <property type="match status" value="1"/>
</dbReference>
<dbReference type="Proteomes" id="UP000577419">
    <property type="component" value="Unassembled WGS sequence"/>
</dbReference>
<dbReference type="EMBL" id="DUFG01000021">
    <property type="protein sequence ID" value="HIH08601.1"/>
    <property type="molecule type" value="Genomic_DNA"/>
</dbReference>
<protein>
    <submittedName>
        <fullName evidence="9">Aquaporin</fullName>
    </submittedName>
</protein>
<dbReference type="InterPro" id="IPR000425">
    <property type="entry name" value="MIP"/>
</dbReference>
<name>A0A7J4ISV6_9ARCH</name>
<comment type="subcellular location">
    <subcellularLocation>
        <location evidence="1">Cell membrane</location>
        <topology evidence="1">Multi-pass membrane protein</topology>
    </subcellularLocation>
</comment>
<feature type="transmembrane region" description="Helical" evidence="8">
    <location>
        <begin position="125"/>
        <end position="146"/>
    </location>
</feature>
<comment type="caution">
    <text evidence="9">The sequence shown here is derived from an EMBL/GenBank/DDBJ whole genome shotgun (WGS) entry which is preliminary data.</text>
</comment>
<dbReference type="EMBL" id="JAGVWF010000083">
    <property type="protein sequence ID" value="MBS3059843.1"/>
    <property type="molecule type" value="Genomic_DNA"/>
</dbReference>
<dbReference type="PANTHER" id="PTHR19139:SF199">
    <property type="entry name" value="MIP17260P"/>
    <property type="match status" value="1"/>
</dbReference>
<keyword evidence="3" id="KW-0813">Transport</keyword>
<dbReference type="GO" id="GO:0005886">
    <property type="term" value="C:plasma membrane"/>
    <property type="evidence" value="ECO:0007669"/>
    <property type="project" value="UniProtKB-SubCell"/>
</dbReference>
<evidence type="ECO:0000256" key="4">
    <source>
        <dbReference type="ARBA" id="ARBA00022475"/>
    </source>
</evidence>
<reference evidence="9" key="1">
    <citation type="journal article" date="2020" name="bioRxiv">
        <title>A rank-normalized archaeal taxonomy based on genome phylogeny resolves widespread incomplete and uneven classifications.</title>
        <authorList>
            <person name="Rinke C."/>
            <person name="Chuvochina M."/>
            <person name="Mussig A.J."/>
            <person name="Chaumeil P.-A."/>
            <person name="Waite D.W."/>
            <person name="Whitman W.B."/>
            <person name="Parks D.H."/>
            <person name="Hugenholtz P."/>
        </authorList>
    </citation>
    <scope>NUCLEOTIDE SEQUENCE</scope>
    <source>
        <strain evidence="9">UBA10011</strain>
    </source>
</reference>
<evidence type="ECO:0000256" key="8">
    <source>
        <dbReference type="SAM" id="Phobius"/>
    </source>
</evidence>
<dbReference type="SUPFAM" id="SSF81338">
    <property type="entry name" value="Aquaporin-like"/>
    <property type="match status" value="1"/>
</dbReference>
<feature type="transmembrane region" description="Helical" evidence="8">
    <location>
        <begin position="84"/>
        <end position="105"/>
    </location>
</feature>
<evidence type="ECO:0000256" key="3">
    <source>
        <dbReference type="ARBA" id="ARBA00022448"/>
    </source>
</evidence>
<dbReference type="Proteomes" id="UP000683213">
    <property type="component" value="Unassembled WGS sequence"/>
</dbReference>
<evidence type="ECO:0000313" key="9">
    <source>
        <dbReference type="EMBL" id="HIH08601.1"/>
    </source>
</evidence>
<dbReference type="PRINTS" id="PR00783">
    <property type="entry name" value="MINTRINSICP"/>
</dbReference>
<evidence type="ECO:0000313" key="10">
    <source>
        <dbReference type="EMBL" id="MBS3059843.1"/>
    </source>
</evidence>